<name>A0A2T4ALR1_TRIHA</name>
<accession>A0A2T4ALR1</accession>
<dbReference type="EMBL" id="KZ679677">
    <property type="protein sequence ID" value="PTB57788.1"/>
    <property type="molecule type" value="Genomic_DNA"/>
</dbReference>
<protein>
    <submittedName>
        <fullName evidence="1">Uncharacterized protein</fullName>
    </submittedName>
</protein>
<evidence type="ECO:0000313" key="2">
    <source>
        <dbReference type="Proteomes" id="UP000241690"/>
    </source>
</evidence>
<dbReference type="RefSeq" id="XP_024777465.1">
    <property type="nucleotide sequence ID" value="XM_024918625.1"/>
</dbReference>
<dbReference type="GeneID" id="36627194"/>
<organism evidence="1 2">
    <name type="scientific">Trichoderma harzianum CBS 226.95</name>
    <dbReference type="NCBI Taxonomy" id="983964"/>
    <lineage>
        <taxon>Eukaryota</taxon>
        <taxon>Fungi</taxon>
        <taxon>Dikarya</taxon>
        <taxon>Ascomycota</taxon>
        <taxon>Pezizomycotina</taxon>
        <taxon>Sordariomycetes</taxon>
        <taxon>Hypocreomycetidae</taxon>
        <taxon>Hypocreales</taxon>
        <taxon>Hypocreaceae</taxon>
        <taxon>Trichoderma</taxon>
    </lineage>
</organism>
<gene>
    <name evidence="1" type="ORF">M431DRAFT_505354</name>
</gene>
<sequence length="110" mass="12015">MASSWHAVAALAVVVLRKNYYYCLYNIATKKRRHVKDLSPFTISLHDVTPTVGSVEKHPLDASNRAVAGATATNSCADVRVAPCNACFRVAKCGTSMGLELIRRLHLRTS</sequence>
<reference evidence="1 2" key="1">
    <citation type="submission" date="2016-07" db="EMBL/GenBank/DDBJ databases">
        <title>Multiple horizontal gene transfer events from other fungi enriched the ability of initially mycotrophic Trichoderma (Ascomycota) to feed on dead plant biomass.</title>
        <authorList>
            <consortium name="DOE Joint Genome Institute"/>
            <person name="Aerts A."/>
            <person name="Atanasova L."/>
            <person name="Chenthamara K."/>
            <person name="Zhang J."/>
            <person name="Grujic M."/>
            <person name="Henrissat B."/>
            <person name="Kuo A."/>
            <person name="Salamov A."/>
            <person name="Lipzen A."/>
            <person name="Labutti K."/>
            <person name="Barry K."/>
            <person name="Miao Y."/>
            <person name="Rahimi M.J."/>
            <person name="Shen Q."/>
            <person name="Grigoriev I.V."/>
            <person name="Kubicek C.P."/>
            <person name="Druzhinina I.S."/>
        </authorList>
    </citation>
    <scope>NUCLEOTIDE SEQUENCE [LARGE SCALE GENOMIC DNA]</scope>
    <source>
        <strain evidence="1 2">CBS 226.95</strain>
    </source>
</reference>
<feature type="non-terminal residue" evidence="1">
    <location>
        <position position="110"/>
    </location>
</feature>
<dbReference type="Proteomes" id="UP000241690">
    <property type="component" value="Unassembled WGS sequence"/>
</dbReference>
<evidence type="ECO:0000313" key="1">
    <source>
        <dbReference type="EMBL" id="PTB57788.1"/>
    </source>
</evidence>
<dbReference type="AlphaFoldDB" id="A0A2T4ALR1"/>
<keyword evidence="2" id="KW-1185">Reference proteome</keyword>
<proteinExistence type="predicted"/>